<reference evidence="2 3" key="1">
    <citation type="submission" date="2014-01" db="EMBL/GenBank/DDBJ databases">
        <title>Actinotalea ferrariae CF5-4.</title>
        <authorList>
            <person name="Chen F."/>
            <person name="Li Y."/>
            <person name="Wang G."/>
        </authorList>
    </citation>
    <scope>NUCLEOTIDE SEQUENCE [LARGE SCALE GENOMIC DNA]</scope>
    <source>
        <strain evidence="2 3">CF5-4</strain>
    </source>
</reference>
<sequence>MDLTAPARPPAARTGLVDVPPGHRFAPEIAWLARLGLLDVRPDRTFGPLQPVERAELARALFRYAGADDVAAPSLGMVADDVSAAHPFAQEIGWAVRHRLVLVHADGSFRPSRPARRQELVLALHRAIGSPAPAGRAPFHDVQDWHPSVEAIAWAAGAGVVRGMPDGTFRPSQPVTRQALAVLLRRFDELA</sequence>
<organism evidence="2 3">
    <name type="scientific">Actinotalea ferrariae CF5-4</name>
    <dbReference type="NCBI Taxonomy" id="948458"/>
    <lineage>
        <taxon>Bacteria</taxon>
        <taxon>Bacillati</taxon>
        <taxon>Actinomycetota</taxon>
        <taxon>Actinomycetes</taxon>
        <taxon>Micrococcales</taxon>
        <taxon>Cellulomonadaceae</taxon>
        <taxon>Actinotalea</taxon>
    </lineage>
</organism>
<evidence type="ECO:0000313" key="2">
    <source>
        <dbReference type="EMBL" id="EYR61804.1"/>
    </source>
</evidence>
<keyword evidence="3" id="KW-1185">Reference proteome</keyword>
<evidence type="ECO:0000259" key="1">
    <source>
        <dbReference type="PROSITE" id="PS51272"/>
    </source>
</evidence>
<dbReference type="RefSeq" id="WP_034229879.1">
    <property type="nucleotide sequence ID" value="NZ_AXCW01000514.1"/>
</dbReference>
<proteinExistence type="predicted"/>
<dbReference type="Pfam" id="PF00395">
    <property type="entry name" value="SLH"/>
    <property type="match status" value="3"/>
</dbReference>
<name>A0A021VKQ8_9CELL</name>
<protein>
    <recommendedName>
        <fullName evidence="1">SLH domain-containing protein</fullName>
    </recommendedName>
</protein>
<gene>
    <name evidence="2" type="ORF">N866_16210</name>
</gene>
<dbReference type="InterPro" id="IPR051465">
    <property type="entry name" value="Cell_Envelope_Struct_Comp"/>
</dbReference>
<accession>A0A021VKQ8</accession>
<dbReference type="InterPro" id="IPR001119">
    <property type="entry name" value="SLH_dom"/>
</dbReference>
<dbReference type="PANTHER" id="PTHR43308:SF5">
    <property type="entry name" value="S-LAYER PROTEIN _ PEPTIDOGLYCAN ENDO-BETA-N-ACETYLGLUCOSAMINIDASE"/>
    <property type="match status" value="1"/>
</dbReference>
<comment type="caution">
    <text evidence="2">The sequence shown here is derived from an EMBL/GenBank/DDBJ whole genome shotgun (WGS) entry which is preliminary data.</text>
</comment>
<dbReference type="Proteomes" id="UP000019753">
    <property type="component" value="Unassembled WGS sequence"/>
</dbReference>
<dbReference type="AlphaFoldDB" id="A0A021VKQ8"/>
<feature type="domain" description="SLH" evidence="1">
    <location>
        <begin position="135"/>
        <end position="191"/>
    </location>
</feature>
<dbReference type="EMBL" id="AXCW01000514">
    <property type="protein sequence ID" value="EYR61804.1"/>
    <property type="molecule type" value="Genomic_DNA"/>
</dbReference>
<evidence type="ECO:0000313" key="3">
    <source>
        <dbReference type="Proteomes" id="UP000019753"/>
    </source>
</evidence>
<dbReference type="PANTHER" id="PTHR43308">
    <property type="entry name" value="OUTER MEMBRANE PROTEIN ALPHA-RELATED"/>
    <property type="match status" value="1"/>
</dbReference>
<feature type="domain" description="SLH" evidence="1">
    <location>
        <begin position="12"/>
        <end position="75"/>
    </location>
</feature>
<dbReference type="PROSITE" id="PS51272">
    <property type="entry name" value="SLH"/>
    <property type="match status" value="2"/>
</dbReference>
<dbReference type="OrthoDB" id="9758772at2"/>